<name>A0A3M7R3Y3_BRAPC</name>
<feature type="non-terminal residue" evidence="1">
    <location>
        <position position="1"/>
    </location>
</feature>
<comment type="caution">
    <text evidence="1">The sequence shown here is derived from an EMBL/GenBank/DDBJ whole genome shotgun (WGS) entry which is preliminary data.</text>
</comment>
<evidence type="ECO:0000313" key="1">
    <source>
        <dbReference type="EMBL" id="RNA18101.1"/>
    </source>
</evidence>
<evidence type="ECO:0008006" key="3">
    <source>
        <dbReference type="Google" id="ProtNLM"/>
    </source>
</evidence>
<sequence length="198" mass="23152">RSGDGDHFPIELELEFELLKIESNHRSPLNYRKANWEKFKRSLDSCIFDLLSGDINHINSQISTQILDAANSEIPKFQKILKNHFRPIYQKQDKVNQGGVEDLDTFLKSVGPNPNSSRPFWKKVNSFKNNSYGNVIPRLVLNSKEFKKDSEKGTLFRETIGETFTQERNDSFDNDFRDMIEEFVANKDYLKDNHYLNL</sequence>
<proteinExistence type="predicted"/>
<dbReference type="Proteomes" id="UP000276133">
    <property type="component" value="Unassembled WGS sequence"/>
</dbReference>
<keyword evidence="2" id="KW-1185">Reference proteome</keyword>
<dbReference type="AlphaFoldDB" id="A0A3M7R3Y3"/>
<accession>A0A3M7R3Y3</accession>
<gene>
    <name evidence="1" type="ORF">BpHYR1_004726</name>
</gene>
<dbReference type="EMBL" id="REGN01004306">
    <property type="protein sequence ID" value="RNA18101.1"/>
    <property type="molecule type" value="Genomic_DNA"/>
</dbReference>
<reference evidence="1 2" key="1">
    <citation type="journal article" date="2018" name="Sci. Rep.">
        <title>Genomic signatures of local adaptation to the degree of environmental predictability in rotifers.</title>
        <authorList>
            <person name="Franch-Gras L."/>
            <person name="Hahn C."/>
            <person name="Garcia-Roger E.M."/>
            <person name="Carmona M.J."/>
            <person name="Serra M."/>
            <person name="Gomez A."/>
        </authorList>
    </citation>
    <scope>NUCLEOTIDE SEQUENCE [LARGE SCALE GENOMIC DNA]</scope>
    <source>
        <strain evidence="1">HYR1</strain>
    </source>
</reference>
<evidence type="ECO:0000313" key="2">
    <source>
        <dbReference type="Proteomes" id="UP000276133"/>
    </source>
</evidence>
<protein>
    <recommendedName>
        <fullName evidence="3">RNA-directed DNA polymerase from mobile element jockey-like</fullName>
    </recommendedName>
</protein>
<organism evidence="1 2">
    <name type="scientific">Brachionus plicatilis</name>
    <name type="common">Marine rotifer</name>
    <name type="synonym">Brachionus muelleri</name>
    <dbReference type="NCBI Taxonomy" id="10195"/>
    <lineage>
        <taxon>Eukaryota</taxon>
        <taxon>Metazoa</taxon>
        <taxon>Spiralia</taxon>
        <taxon>Gnathifera</taxon>
        <taxon>Rotifera</taxon>
        <taxon>Eurotatoria</taxon>
        <taxon>Monogononta</taxon>
        <taxon>Pseudotrocha</taxon>
        <taxon>Ploima</taxon>
        <taxon>Brachionidae</taxon>
        <taxon>Brachionus</taxon>
    </lineage>
</organism>